<accession>A0A2U1T4Y9</accession>
<proteinExistence type="predicted"/>
<dbReference type="PANTHER" id="PTHR36302:SF1">
    <property type="entry name" value="COPPER CHAPERONE PCU(A)C"/>
    <property type="match status" value="1"/>
</dbReference>
<keyword evidence="3" id="KW-1185">Reference proteome</keyword>
<dbReference type="InterPro" id="IPR036182">
    <property type="entry name" value="PCuAC_sf"/>
</dbReference>
<keyword evidence="1" id="KW-0732">Signal</keyword>
<dbReference type="InterPro" id="IPR007410">
    <property type="entry name" value="LpqE-like"/>
</dbReference>
<name>A0A2U1T4Y9_9CORY</name>
<dbReference type="Gene3D" id="2.60.40.1890">
    <property type="entry name" value="PCu(A)C copper chaperone"/>
    <property type="match status" value="1"/>
</dbReference>
<gene>
    <name evidence="2" type="ORF">DF222_09625</name>
</gene>
<comment type="caution">
    <text evidence="2">The sequence shown here is derived from an EMBL/GenBank/DDBJ whole genome shotgun (WGS) entry which is preliminary data.</text>
</comment>
<evidence type="ECO:0000313" key="3">
    <source>
        <dbReference type="Proteomes" id="UP000244989"/>
    </source>
</evidence>
<sequence length="177" mass="18905">MKNLKTLVSVVVAGSLLVACSPQNENPAPDNQEVDPDVEASADGLEFTDAVVREKGADQEMTGIFGELVNNSEEDVTIEGFTTSLGDAHYEIHEVVDGTMQKMSEPLVIAAGETRTLQPGGDHFMIMGYPEEIPAGETIDLTIELAEGDDVEVKDIPVRTMGAGDESYGEDGHLMGH</sequence>
<reference evidence="3" key="1">
    <citation type="submission" date="2018-04" db="EMBL/GenBank/DDBJ databases">
        <authorList>
            <person name="Liu S."/>
            <person name="Wang Z."/>
            <person name="Li J."/>
        </authorList>
    </citation>
    <scope>NUCLEOTIDE SEQUENCE [LARGE SCALE GENOMIC DNA]</scope>
    <source>
        <strain evidence="3">2189</strain>
    </source>
</reference>
<evidence type="ECO:0000313" key="2">
    <source>
        <dbReference type="EMBL" id="PWC01052.1"/>
    </source>
</evidence>
<dbReference type="OrthoDB" id="9796962at2"/>
<dbReference type="Pfam" id="PF04314">
    <property type="entry name" value="PCuAC"/>
    <property type="match status" value="1"/>
</dbReference>
<dbReference type="InterPro" id="IPR058248">
    <property type="entry name" value="Lxx211020-like"/>
</dbReference>
<organism evidence="2 3">
    <name type="scientific">Corynebacterium yudongzhengii</name>
    <dbReference type="NCBI Taxonomy" id="2080740"/>
    <lineage>
        <taxon>Bacteria</taxon>
        <taxon>Bacillati</taxon>
        <taxon>Actinomycetota</taxon>
        <taxon>Actinomycetes</taxon>
        <taxon>Mycobacteriales</taxon>
        <taxon>Corynebacteriaceae</taxon>
        <taxon>Corynebacterium</taxon>
    </lineage>
</organism>
<dbReference type="KEGG" id="cyz:C3B44_04950"/>
<dbReference type="PANTHER" id="PTHR36302">
    <property type="entry name" value="BLR7088 PROTEIN"/>
    <property type="match status" value="1"/>
</dbReference>
<dbReference type="RefSeq" id="WP_108431402.1">
    <property type="nucleotide sequence ID" value="NZ_CP026947.1"/>
</dbReference>
<dbReference type="PROSITE" id="PS51257">
    <property type="entry name" value="PROKAR_LIPOPROTEIN"/>
    <property type="match status" value="1"/>
</dbReference>
<evidence type="ECO:0000256" key="1">
    <source>
        <dbReference type="SAM" id="SignalP"/>
    </source>
</evidence>
<dbReference type="Proteomes" id="UP000244989">
    <property type="component" value="Unassembled WGS sequence"/>
</dbReference>
<protein>
    <submittedName>
        <fullName evidence="2">Copper chaperone PCu(A)C</fullName>
    </submittedName>
</protein>
<dbReference type="AlphaFoldDB" id="A0A2U1T4Y9"/>
<feature type="chain" id="PRO_5039101262" evidence="1">
    <location>
        <begin position="25"/>
        <end position="177"/>
    </location>
</feature>
<dbReference type="SUPFAM" id="SSF110087">
    <property type="entry name" value="DR1885-like metal-binding protein"/>
    <property type="match status" value="1"/>
</dbReference>
<feature type="signal peptide" evidence="1">
    <location>
        <begin position="1"/>
        <end position="24"/>
    </location>
</feature>
<dbReference type="EMBL" id="QEEZ01000020">
    <property type="protein sequence ID" value="PWC01052.1"/>
    <property type="molecule type" value="Genomic_DNA"/>
</dbReference>